<keyword evidence="2" id="KW-0560">Oxidoreductase</keyword>
<dbReference type="Gene3D" id="3.30.70.20">
    <property type="match status" value="1"/>
</dbReference>
<dbReference type="AlphaFoldDB" id="A0A840UXS4"/>
<organism evidence="2 3">
    <name type="scientific">Desulfoprunum benzoelyticum</name>
    <dbReference type="NCBI Taxonomy" id="1506996"/>
    <lineage>
        <taxon>Bacteria</taxon>
        <taxon>Pseudomonadati</taxon>
        <taxon>Thermodesulfobacteriota</taxon>
        <taxon>Desulfobulbia</taxon>
        <taxon>Desulfobulbales</taxon>
        <taxon>Desulfobulbaceae</taxon>
        <taxon>Desulfoprunum</taxon>
    </lineage>
</organism>
<evidence type="ECO:0000259" key="1">
    <source>
        <dbReference type="PROSITE" id="PS51379"/>
    </source>
</evidence>
<comment type="caution">
    <text evidence="2">The sequence shown here is derived from an EMBL/GenBank/DDBJ whole genome shotgun (WGS) entry which is preliminary data.</text>
</comment>
<accession>A0A840UXS4</accession>
<dbReference type="SUPFAM" id="SSF54862">
    <property type="entry name" value="4Fe-4S ferredoxins"/>
    <property type="match status" value="1"/>
</dbReference>
<keyword evidence="3" id="KW-1185">Reference proteome</keyword>
<dbReference type="InterPro" id="IPR017896">
    <property type="entry name" value="4Fe4S_Fe-S-bd"/>
</dbReference>
<dbReference type="EC" id="1.3.-.-" evidence="2"/>
<protein>
    <submittedName>
        <fullName evidence="2">Benzoyl-CoA reductase subunit BamC</fullName>
        <ecNumber evidence="2">1.3.-.-</ecNumber>
    </submittedName>
</protein>
<name>A0A840UXS4_9BACT</name>
<proteinExistence type="predicted"/>
<reference evidence="2 3" key="1">
    <citation type="submission" date="2020-08" db="EMBL/GenBank/DDBJ databases">
        <title>Genomic Encyclopedia of Type Strains, Phase IV (KMG-IV): sequencing the most valuable type-strain genomes for metagenomic binning, comparative biology and taxonomic classification.</title>
        <authorList>
            <person name="Goeker M."/>
        </authorList>
    </citation>
    <scope>NUCLEOTIDE SEQUENCE [LARGE SCALE GENOMIC DNA]</scope>
    <source>
        <strain evidence="2 3">DSM 28570</strain>
    </source>
</reference>
<dbReference type="EMBL" id="JACHEO010000001">
    <property type="protein sequence ID" value="MBB5346300.1"/>
    <property type="molecule type" value="Genomic_DNA"/>
</dbReference>
<sequence length="176" mass="19783">MAKIKKIIKTITVDADKCNGCRSCEVICSAFHSTPKYSTINTARARIHVTTHRLKNIWLPVFAGDYVPAECGCRDKYLLDGKEYSECSFCRAACPSRDLFKEPDSGLPLKCDMCEGEATPLCVEWCLNDVLTYQEREEEVEEPVMMGDLEKGLESLVARFGLDKLTGSLTRLSRKD</sequence>
<feature type="domain" description="4Fe-4S ferredoxin-type" evidence="1">
    <location>
        <begin position="9"/>
        <end position="36"/>
    </location>
</feature>
<dbReference type="Proteomes" id="UP000539642">
    <property type="component" value="Unassembled WGS sequence"/>
</dbReference>
<evidence type="ECO:0000313" key="2">
    <source>
        <dbReference type="EMBL" id="MBB5346300.1"/>
    </source>
</evidence>
<gene>
    <name evidence="2" type="ORF">HNQ81_000007</name>
</gene>
<evidence type="ECO:0000313" key="3">
    <source>
        <dbReference type="Proteomes" id="UP000539642"/>
    </source>
</evidence>
<dbReference type="PROSITE" id="PS51379">
    <property type="entry name" value="4FE4S_FER_2"/>
    <property type="match status" value="1"/>
</dbReference>
<dbReference type="GO" id="GO:0016491">
    <property type="term" value="F:oxidoreductase activity"/>
    <property type="evidence" value="ECO:0007669"/>
    <property type="project" value="UniProtKB-KW"/>
</dbReference>
<dbReference type="RefSeq" id="WP_183347020.1">
    <property type="nucleotide sequence ID" value="NZ_JACHEO010000001.1"/>
</dbReference>